<sequence>MSTDLDPVRRIVPAEHGLCSVSVVRADGTPHSSLVNAGVLEHPTTGEPVVGYVTYGPVKLRTLRARPATSILFRAGWRWVGVDGISELIGPDDPHDGIDAEGLRVLLRDVFTSAGGTHDDWDAYDAAMRAEGRVAVLVRPTKVYGNH</sequence>
<dbReference type="InterPro" id="IPR012349">
    <property type="entry name" value="Split_barrel_FMN-bd"/>
</dbReference>
<dbReference type="RefSeq" id="WP_130291366.1">
    <property type="nucleotide sequence ID" value="NZ_SHKL01000001.1"/>
</dbReference>
<dbReference type="InterPro" id="IPR019920">
    <property type="entry name" value="F420-binding_dom_put"/>
</dbReference>
<accession>A0A4V2FR48</accession>
<protein>
    <submittedName>
        <fullName evidence="2">PPOX class probable F420-dependent enzyme</fullName>
    </submittedName>
</protein>
<dbReference type="Gene3D" id="2.30.110.10">
    <property type="entry name" value="Electron Transport, Fmn-binding Protein, Chain A"/>
    <property type="match status" value="1"/>
</dbReference>
<dbReference type="GO" id="GO:0005829">
    <property type="term" value="C:cytosol"/>
    <property type="evidence" value="ECO:0007669"/>
    <property type="project" value="TreeGrafter"/>
</dbReference>
<keyword evidence="1" id="KW-0560">Oxidoreductase</keyword>
<dbReference type="GO" id="GO:0016627">
    <property type="term" value="F:oxidoreductase activity, acting on the CH-CH group of donors"/>
    <property type="evidence" value="ECO:0007669"/>
    <property type="project" value="TreeGrafter"/>
</dbReference>
<organism evidence="2 3">
    <name type="scientific">Pseudonocardia sediminis</name>
    <dbReference type="NCBI Taxonomy" id="1397368"/>
    <lineage>
        <taxon>Bacteria</taxon>
        <taxon>Bacillati</taxon>
        <taxon>Actinomycetota</taxon>
        <taxon>Actinomycetes</taxon>
        <taxon>Pseudonocardiales</taxon>
        <taxon>Pseudonocardiaceae</taxon>
        <taxon>Pseudonocardia</taxon>
    </lineage>
</organism>
<proteinExistence type="predicted"/>
<keyword evidence="3" id="KW-1185">Reference proteome</keyword>
<dbReference type="InterPro" id="IPR052019">
    <property type="entry name" value="F420H2_bilvrd_red/Heme_oxyg"/>
</dbReference>
<dbReference type="AlphaFoldDB" id="A0A4V2FR48"/>
<evidence type="ECO:0000256" key="1">
    <source>
        <dbReference type="ARBA" id="ARBA00023002"/>
    </source>
</evidence>
<reference evidence="2 3" key="1">
    <citation type="submission" date="2019-02" db="EMBL/GenBank/DDBJ databases">
        <title>Sequencing the genomes of 1000 actinobacteria strains.</title>
        <authorList>
            <person name="Klenk H.-P."/>
        </authorList>
    </citation>
    <scope>NUCLEOTIDE SEQUENCE [LARGE SCALE GENOMIC DNA]</scope>
    <source>
        <strain evidence="2 3">DSM 45779</strain>
    </source>
</reference>
<evidence type="ECO:0000313" key="2">
    <source>
        <dbReference type="EMBL" id="RZT87180.1"/>
    </source>
</evidence>
<comment type="caution">
    <text evidence="2">The sequence shown here is derived from an EMBL/GenBank/DDBJ whole genome shotgun (WGS) entry which is preliminary data.</text>
</comment>
<dbReference type="PANTHER" id="PTHR35176:SF2">
    <property type="entry name" value="F420H(2)-DEPENDENT REDUCTASE RV1155"/>
    <property type="match status" value="1"/>
</dbReference>
<dbReference type="SUPFAM" id="SSF50475">
    <property type="entry name" value="FMN-binding split barrel"/>
    <property type="match status" value="1"/>
</dbReference>
<dbReference type="Proteomes" id="UP000291591">
    <property type="component" value="Unassembled WGS sequence"/>
</dbReference>
<dbReference type="EMBL" id="SHKL01000001">
    <property type="protein sequence ID" value="RZT87180.1"/>
    <property type="molecule type" value="Genomic_DNA"/>
</dbReference>
<dbReference type="OrthoDB" id="3293200at2"/>
<gene>
    <name evidence="2" type="ORF">EV383_4090</name>
</gene>
<name>A0A4V2FR48_PSEST</name>
<evidence type="ECO:0000313" key="3">
    <source>
        <dbReference type="Proteomes" id="UP000291591"/>
    </source>
</evidence>
<dbReference type="PANTHER" id="PTHR35176">
    <property type="entry name" value="HEME OXYGENASE HI_0854-RELATED"/>
    <property type="match status" value="1"/>
</dbReference>
<dbReference type="GO" id="GO:0070967">
    <property type="term" value="F:coenzyme F420 binding"/>
    <property type="evidence" value="ECO:0007669"/>
    <property type="project" value="TreeGrafter"/>
</dbReference>
<dbReference type="NCBIfam" id="TIGR03618">
    <property type="entry name" value="Rv1155_F420"/>
    <property type="match status" value="1"/>
</dbReference>